<gene>
    <name evidence="20" type="ORF">RN001_015340</name>
</gene>
<dbReference type="Pfam" id="PF10613">
    <property type="entry name" value="Lig_chan-Glu_bd"/>
    <property type="match status" value="1"/>
</dbReference>
<dbReference type="PROSITE" id="PS50009">
    <property type="entry name" value="RASGEF_CAT"/>
    <property type="match status" value="1"/>
</dbReference>
<dbReference type="PROSITE" id="PS00720">
    <property type="entry name" value="RASGEF"/>
    <property type="match status" value="1"/>
</dbReference>
<dbReference type="InterPro" id="IPR019594">
    <property type="entry name" value="Glu/Gly-bd"/>
</dbReference>
<name>A0AAN7P0X6_9COLE</name>
<comment type="caution">
    <text evidence="20">The sequence shown here is derived from an EMBL/GenBank/DDBJ whole genome shotgun (WGS) entry which is preliminary data.</text>
</comment>
<dbReference type="Gene3D" id="1.10.840.10">
    <property type="entry name" value="Ras guanine-nucleotide exchange factors catalytic domain"/>
    <property type="match status" value="1"/>
</dbReference>
<evidence type="ECO:0000256" key="12">
    <source>
        <dbReference type="ARBA" id="ARBA00023303"/>
    </source>
</evidence>
<feature type="signal peptide" evidence="17">
    <location>
        <begin position="1"/>
        <end position="16"/>
    </location>
</feature>
<dbReference type="EMBL" id="JARPUR010000007">
    <property type="protein sequence ID" value="KAK4873311.1"/>
    <property type="molecule type" value="Genomic_DNA"/>
</dbReference>
<dbReference type="CDD" id="cd00155">
    <property type="entry name" value="RasGEF"/>
    <property type="match status" value="1"/>
</dbReference>
<keyword evidence="4 13" id="KW-0344">Guanine-nucleotide releasing factor</keyword>
<dbReference type="InterPro" id="IPR000651">
    <property type="entry name" value="Ras-like_Gua-exchang_fac_N"/>
</dbReference>
<evidence type="ECO:0000256" key="7">
    <source>
        <dbReference type="ARBA" id="ARBA00023065"/>
    </source>
</evidence>
<keyword evidence="12" id="KW-0407">Ion channel</keyword>
<keyword evidence="10" id="KW-0325">Glycoprotein</keyword>
<dbReference type="PANTHER" id="PTHR23113:SF356">
    <property type="entry name" value="FI05912P-RELATED"/>
    <property type="match status" value="1"/>
</dbReference>
<keyword evidence="7" id="KW-0406">Ion transport</keyword>
<dbReference type="SUPFAM" id="SSF53850">
    <property type="entry name" value="Periplasmic binding protein-like II"/>
    <property type="match status" value="1"/>
</dbReference>
<evidence type="ECO:0000256" key="5">
    <source>
        <dbReference type="ARBA" id="ARBA00022692"/>
    </source>
</evidence>
<keyword evidence="17" id="KW-0732">Signal</keyword>
<protein>
    <recommendedName>
        <fullName evidence="22">Ras-GEF domain-containing family member 1B</fullName>
    </recommendedName>
</protein>
<feature type="compositionally biased region" description="Polar residues" evidence="15">
    <location>
        <begin position="968"/>
        <end position="983"/>
    </location>
</feature>
<feature type="domain" description="Ras-GEF" evidence="18">
    <location>
        <begin position="1167"/>
        <end position="1413"/>
    </location>
</feature>
<feature type="region of interest" description="Disordered" evidence="15">
    <location>
        <begin position="929"/>
        <end position="983"/>
    </location>
</feature>
<feature type="chain" id="PRO_5042813470" description="Ras-GEF domain-containing family member 1B" evidence="17">
    <location>
        <begin position="17"/>
        <end position="1432"/>
    </location>
</feature>
<organism evidence="20 21">
    <name type="scientific">Aquatica leii</name>
    <dbReference type="NCBI Taxonomy" id="1421715"/>
    <lineage>
        <taxon>Eukaryota</taxon>
        <taxon>Metazoa</taxon>
        <taxon>Ecdysozoa</taxon>
        <taxon>Arthropoda</taxon>
        <taxon>Hexapoda</taxon>
        <taxon>Insecta</taxon>
        <taxon>Pterygota</taxon>
        <taxon>Neoptera</taxon>
        <taxon>Endopterygota</taxon>
        <taxon>Coleoptera</taxon>
        <taxon>Polyphaga</taxon>
        <taxon>Elateriformia</taxon>
        <taxon>Elateroidea</taxon>
        <taxon>Lampyridae</taxon>
        <taxon>Luciolinae</taxon>
        <taxon>Aquatica</taxon>
    </lineage>
</organism>
<evidence type="ECO:0000256" key="3">
    <source>
        <dbReference type="ARBA" id="ARBA00022448"/>
    </source>
</evidence>
<evidence type="ECO:0000256" key="1">
    <source>
        <dbReference type="ARBA" id="ARBA00004141"/>
    </source>
</evidence>
<evidence type="ECO:0000256" key="15">
    <source>
        <dbReference type="SAM" id="MobiDB-lite"/>
    </source>
</evidence>
<dbReference type="Pfam" id="PF00617">
    <property type="entry name" value="RasGEF"/>
    <property type="match status" value="1"/>
</dbReference>
<evidence type="ECO:0000313" key="21">
    <source>
        <dbReference type="Proteomes" id="UP001353858"/>
    </source>
</evidence>
<evidence type="ECO:0000259" key="19">
    <source>
        <dbReference type="PROSITE" id="PS50212"/>
    </source>
</evidence>
<dbReference type="Gene3D" id="3.40.190.10">
    <property type="entry name" value="Periplasmic binding protein-like II"/>
    <property type="match status" value="1"/>
</dbReference>
<keyword evidence="14" id="KW-0175">Coiled coil</keyword>
<evidence type="ECO:0000256" key="14">
    <source>
        <dbReference type="SAM" id="Coils"/>
    </source>
</evidence>
<evidence type="ECO:0000256" key="11">
    <source>
        <dbReference type="ARBA" id="ARBA00023286"/>
    </source>
</evidence>
<comment type="subcellular location">
    <subcellularLocation>
        <location evidence="1">Membrane</location>
        <topology evidence="1">Multi-pass membrane protein</topology>
    </subcellularLocation>
</comment>
<feature type="transmembrane region" description="Helical" evidence="16">
    <location>
        <begin position="287"/>
        <end position="309"/>
    </location>
</feature>
<feature type="transmembrane region" description="Helical" evidence="16">
    <location>
        <begin position="344"/>
        <end position="363"/>
    </location>
</feature>
<evidence type="ECO:0000256" key="10">
    <source>
        <dbReference type="ARBA" id="ARBA00023180"/>
    </source>
</evidence>
<dbReference type="GO" id="GO:0007265">
    <property type="term" value="P:Ras protein signal transduction"/>
    <property type="evidence" value="ECO:0007669"/>
    <property type="project" value="TreeGrafter"/>
</dbReference>
<evidence type="ECO:0000256" key="17">
    <source>
        <dbReference type="SAM" id="SignalP"/>
    </source>
</evidence>
<dbReference type="InterPro" id="IPR036964">
    <property type="entry name" value="RASGEF_cat_dom_sf"/>
</dbReference>
<dbReference type="SUPFAM" id="SSF48366">
    <property type="entry name" value="Ras GEF"/>
    <property type="match status" value="1"/>
</dbReference>
<accession>A0AAN7P0X6</accession>
<evidence type="ECO:0008006" key="22">
    <source>
        <dbReference type="Google" id="ProtNLM"/>
    </source>
</evidence>
<feature type="domain" description="N-terminal Ras-GEF" evidence="19">
    <location>
        <begin position="1008"/>
        <end position="1139"/>
    </location>
</feature>
<feature type="coiled-coil region" evidence="14">
    <location>
        <begin position="487"/>
        <end position="538"/>
    </location>
</feature>
<keyword evidence="5 16" id="KW-0812">Transmembrane</keyword>
<evidence type="ECO:0000256" key="13">
    <source>
        <dbReference type="PROSITE-ProRule" id="PRU00168"/>
    </source>
</evidence>
<dbReference type="PANTHER" id="PTHR23113">
    <property type="entry name" value="GUANINE NUCLEOTIDE EXCHANGE FACTOR"/>
    <property type="match status" value="1"/>
</dbReference>
<sequence length="1432" mass="162913">MLKTFGLISSLLVVNFDVDYLVRSIGDGDGYVLVAHNGQNVDDLLARLPLWVVVNTNDSGVALKLSKFKVCVVLADRPSDLHIFFEGFFRTPAWNSYAKFFVVTSNRALVDYFALAFRYFVLDLIVLSHEGNFGYYPYGEGVCGNHTNIYKVSGVKEVTHRVGGFYKCVVNVATINYPPYVINRNAIGDEYPGLDIIILREIAQRLDFTIKYVKHKHPYWGHKTLNGDYTGMYSMLMSGEADLMVGLVISNETYTHDVEAINGYIEDSAGFFVPVAKPIEAWKNITLVFGVLIWTLIIGSIVFVSIVLWVGGKVNDENKSLANWSFKAICILLNSFSAKPKSRFLKSILFMWSVYSLLIVSTYQGRLISFLTQPAYEHQISTVEEMVNAPEMSYGGFAMVRTIFNEPENDAFTKIYNNWTYCSISATCLNRTAFTGDFGVMKSTRQMSPIENVVPEEPAQANLEIRKKQDRTRDLFGIQLEVTSLLLEAERRKLSVLQKELQIALAEGGSIKAKEHQKQELLVAITRIQAQYDHLEKEYREHAIGALLSSNCRGSGKLSQNQNIRTSLPFFPPPITLAFIERDARRLQAPDKKLTKNPARELTPTSQSVYKYKSVYVRENVIMQETNRNVKEKPKLPGPKPVIASKPKYVPPINLKQKVVHDDSNSHKPQDETSTFYTKNYEERPTTLCEHGATSNVPPKGPSSPSTVCCSILSNVSNDCCRIIVNPNKKELNGKAMTKMESVDSNSSDSGGFKEFIQRDLIASEMKTHQRKSSQPELGEKTIKEQMSKSFTHQRQSSQPEEPRFVNRQNIVATAQALEQFLPQGDYKLCSFKPPDDGRFPREKKLPLIPHSQFQNTTKKLEEFLTQRIEREKSGRKMCVVDGEASNDVEQKMMIQKQIQQKLQADLKRTVKQIQEIQSTELRLPQNRKWTESNRSQPAIGLKHTPKSRPTIFGTVASDHTPKDCSNRRSLPQTPQTGKNFSSIYNGEAVSENASIAELQHDNALVYRDGNLVSGPLEALIQHMVPTETYYPDRAYLFAFLLSSRLFIKPHDLLARVRNLCEIQQGLGASSNTTHPGLFRFAEHLVQLLAEWTETFPYDFRDERVMQHVRTITQQCCCLSSSLRANVSSLLHNLLQRLTALENYEKFLEEPQLPMDDGTDITEFCPKPEVLAQQLTHVELERLSYIGPEEFVQAFAKENPHIETSFKDMKKTHNLEQYVQWFNRLSYFVATQVIRHLKKKQRVRVVEYWIETGRECFNIGNFNSLMAIIAGLNMSPVSRLKKTWHKIQSGKFAILEHQMDPSSNFSSYRSTLKAAMWRSAGATDQRQRIVIPFFSLLVKDLYFLNQGCSNKLPNGHINFEKFWQLAKQVTEFMAWKQVTCPFEKDPKIIAVLQRGPVLSENALALASFECEQPENNQEKERCKSLKAEGNSA</sequence>
<keyword evidence="21" id="KW-1185">Reference proteome</keyword>
<dbReference type="Gene3D" id="1.10.287.70">
    <property type="match status" value="1"/>
</dbReference>
<dbReference type="InterPro" id="IPR008937">
    <property type="entry name" value="Ras-like_GEF"/>
</dbReference>
<proteinExistence type="inferred from homology"/>
<evidence type="ECO:0000256" key="9">
    <source>
        <dbReference type="ARBA" id="ARBA00023170"/>
    </source>
</evidence>
<dbReference type="InterPro" id="IPR001320">
    <property type="entry name" value="Iontro_rcpt_C"/>
</dbReference>
<reference evidence="21" key="1">
    <citation type="submission" date="2023-01" db="EMBL/GenBank/DDBJ databases">
        <title>Key to firefly adult light organ development and bioluminescence: homeobox transcription factors regulate luciferase expression and transportation to peroxisome.</title>
        <authorList>
            <person name="Fu X."/>
        </authorList>
    </citation>
    <scope>NUCLEOTIDE SEQUENCE [LARGE SCALE GENOMIC DNA]</scope>
</reference>
<dbReference type="InterPro" id="IPR001895">
    <property type="entry name" value="RASGEF_cat_dom"/>
</dbReference>
<keyword evidence="3" id="KW-0813">Transport</keyword>
<keyword evidence="6 16" id="KW-1133">Transmembrane helix</keyword>
<evidence type="ECO:0000256" key="16">
    <source>
        <dbReference type="SAM" id="Phobius"/>
    </source>
</evidence>
<dbReference type="Gene3D" id="1.20.870.10">
    <property type="entry name" value="Son of sevenless (SoS) protein Chain: S domain 1"/>
    <property type="match status" value="1"/>
</dbReference>
<evidence type="ECO:0000256" key="8">
    <source>
        <dbReference type="ARBA" id="ARBA00023136"/>
    </source>
</evidence>
<dbReference type="PROSITE" id="PS50212">
    <property type="entry name" value="RASGEF_NTER"/>
    <property type="match status" value="1"/>
</dbReference>
<dbReference type="GO" id="GO:0015276">
    <property type="term" value="F:ligand-gated monoatomic ion channel activity"/>
    <property type="evidence" value="ECO:0007669"/>
    <property type="project" value="InterPro"/>
</dbReference>
<comment type="similarity">
    <text evidence="2">Belongs to the glutamate-gated ion channel (TC 1.A.10.1) family.</text>
</comment>
<dbReference type="Proteomes" id="UP001353858">
    <property type="component" value="Unassembled WGS sequence"/>
</dbReference>
<keyword evidence="8 16" id="KW-0472">Membrane</keyword>
<evidence type="ECO:0000256" key="6">
    <source>
        <dbReference type="ARBA" id="ARBA00022989"/>
    </source>
</evidence>
<dbReference type="Pfam" id="PF00060">
    <property type="entry name" value="Lig_chan"/>
    <property type="match status" value="1"/>
</dbReference>
<dbReference type="SMART" id="SM00147">
    <property type="entry name" value="RasGEF"/>
    <property type="match status" value="1"/>
</dbReference>
<dbReference type="InterPro" id="IPR023578">
    <property type="entry name" value="Ras_GEF_dom_sf"/>
</dbReference>
<evidence type="ECO:0000313" key="20">
    <source>
        <dbReference type="EMBL" id="KAK4873311.1"/>
    </source>
</evidence>
<evidence type="ECO:0000256" key="2">
    <source>
        <dbReference type="ARBA" id="ARBA00008685"/>
    </source>
</evidence>
<dbReference type="Pfam" id="PF00618">
    <property type="entry name" value="RasGEF_N"/>
    <property type="match status" value="1"/>
</dbReference>
<keyword evidence="9" id="KW-0675">Receptor</keyword>
<dbReference type="InterPro" id="IPR019804">
    <property type="entry name" value="Ras_G-nucl-exch_fac_CS"/>
</dbReference>
<evidence type="ECO:0000259" key="18">
    <source>
        <dbReference type="PROSITE" id="PS50009"/>
    </source>
</evidence>
<dbReference type="CDD" id="cd06224">
    <property type="entry name" value="REM"/>
    <property type="match status" value="1"/>
</dbReference>
<evidence type="ECO:0000256" key="4">
    <source>
        <dbReference type="ARBA" id="ARBA00022658"/>
    </source>
</evidence>
<dbReference type="GO" id="GO:0005085">
    <property type="term" value="F:guanyl-nucleotide exchange factor activity"/>
    <property type="evidence" value="ECO:0007669"/>
    <property type="project" value="UniProtKB-KW"/>
</dbReference>
<dbReference type="GO" id="GO:0005886">
    <property type="term" value="C:plasma membrane"/>
    <property type="evidence" value="ECO:0007669"/>
    <property type="project" value="TreeGrafter"/>
</dbReference>
<keyword evidence="11" id="KW-1071">Ligand-gated ion channel</keyword>